<proteinExistence type="inferred from homology"/>
<protein>
    <recommendedName>
        <fullName evidence="3">Nudix hydrolase domain-containing protein</fullName>
    </recommendedName>
</protein>
<dbReference type="PANTHER" id="PTHR13994">
    <property type="entry name" value="NUDIX HYDROLASE RELATED"/>
    <property type="match status" value="1"/>
</dbReference>
<sequence>MTEILQGKIDLYRCIHITDITLPSNFELVLENSLISWQSDGIRGVWLEIPSSQLELVSICKHKGFYLHHVSENGLVTAKWLANTQNKLPNYSSHYIGVGGVIFNNEGNILLVREMFDNSGIGQWKLPGGLVNANEMILEAACREVKEEVGINATPIGILCFREIRNYIFNKPDTYFIALLDAENVELLQDTEELTQICWKPFEEWLRETPIGEGRNMLARLYGDSQESPKELFRKIALKNQEYEYETPNFTKTISLHLPFNTF</sequence>
<dbReference type="InterPro" id="IPR000086">
    <property type="entry name" value="NUDIX_hydrolase_dom"/>
</dbReference>
<evidence type="ECO:0000259" key="3">
    <source>
        <dbReference type="PROSITE" id="PS51462"/>
    </source>
</evidence>
<dbReference type="PRINTS" id="PR01356">
    <property type="entry name" value="GFGPROTEIN"/>
</dbReference>
<keyword evidence="5" id="KW-1185">Reference proteome</keyword>
<evidence type="ECO:0000256" key="1">
    <source>
        <dbReference type="ARBA" id="ARBA00005582"/>
    </source>
</evidence>
<dbReference type="Gene3D" id="3.90.79.10">
    <property type="entry name" value="Nucleoside Triphosphate Pyrophosphohydrolase"/>
    <property type="match status" value="1"/>
</dbReference>
<feature type="domain" description="Nudix hydrolase" evidence="3">
    <location>
        <begin position="93"/>
        <end position="222"/>
    </location>
</feature>
<evidence type="ECO:0000313" key="5">
    <source>
        <dbReference type="Proteomes" id="UP001162131"/>
    </source>
</evidence>
<dbReference type="PROSITE" id="PS00893">
    <property type="entry name" value="NUDIX_BOX"/>
    <property type="match status" value="1"/>
</dbReference>
<dbReference type="GO" id="GO:0035529">
    <property type="term" value="F:NADH pyrophosphatase activity"/>
    <property type="evidence" value="ECO:0007669"/>
    <property type="project" value="TreeGrafter"/>
</dbReference>
<dbReference type="GO" id="GO:0047631">
    <property type="term" value="F:ADP-ribose diphosphatase activity"/>
    <property type="evidence" value="ECO:0007669"/>
    <property type="project" value="TreeGrafter"/>
</dbReference>
<dbReference type="SUPFAM" id="SSF55811">
    <property type="entry name" value="Nudix"/>
    <property type="match status" value="1"/>
</dbReference>
<dbReference type="EMBL" id="CAJZBQ010000057">
    <property type="protein sequence ID" value="CAG9333860.1"/>
    <property type="molecule type" value="Genomic_DNA"/>
</dbReference>
<dbReference type="GO" id="GO:0051287">
    <property type="term" value="F:NAD binding"/>
    <property type="evidence" value="ECO:0007669"/>
    <property type="project" value="TreeGrafter"/>
</dbReference>
<dbReference type="AlphaFoldDB" id="A0AAU9K216"/>
<accession>A0AAU9K216</accession>
<dbReference type="PROSITE" id="PS51462">
    <property type="entry name" value="NUDIX"/>
    <property type="match status" value="1"/>
</dbReference>
<evidence type="ECO:0000256" key="2">
    <source>
        <dbReference type="ARBA" id="ARBA00022801"/>
    </source>
</evidence>
<comment type="caution">
    <text evidence="4">The sequence shown here is derived from an EMBL/GenBank/DDBJ whole genome shotgun (WGS) entry which is preliminary data.</text>
</comment>
<dbReference type="InterPro" id="IPR040618">
    <property type="entry name" value="Pre-Nudix"/>
</dbReference>
<gene>
    <name evidence="4" type="ORF">BSTOLATCC_MIC59669</name>
</gene>
<dbReference type="Pfam" id="PF18290">
    <property type="entry name" value="Nudix_hydro"/>
    <property type="match status" value="1"/>
</dbReference>
<dbReference type="Proteomes" id="UP001162131">
    <property type="component" value="Unassembled WGS sequence"/>
</dbReference>
<reference evidence="4" key="1">
    <citation type="submission" date="2021-09" db="EMBL/GenBank/DDBJ databases">
        <authorList>
            <consortium name="AG Swart"/>
            <person name="Singh M."/>
            <person name="Singh A."/>
            <person name="Seah K."/>
            <person name="Emmerich C."/>
        </authorList>
    </citation>
    <scope>NUCLEOTIDE SEQUENCE</scope>
    <source>
        <strain evidence="4">ATCC30299</strain>
    </source>
</reference>
<organism evidence="4 5">
    <name type="scientific">Blepharisma stoltei</name>
    <dbReference type="NCBI Taxonomy" id="1481888"/>
    <lineage>
        <taxon>Eukaryota</taxon>
        <taxon>Sar</taxon>
        <taxon>Alveolata</taxon>
        <taxon>Ciliophora</taxon>
        <taxon>Postciliodesmatophora</taxon>
        <taxon>Heterotrichea</taxon>
        <taxon>Heterotrichida</taxon>
        <taxon>Blepharismidae</taxon>
        <taxon>Blepharisma</taxon>
    </lineage>
</organism>
<comment type="similarity">
    <text evidence="1">Belongs to the Nudix hydrolase family.</text>
</comment>
<dbReference type="InterPro" id="IPR020084">
    <property type="entry name" value="NUDIX_hydrolase_CS"/>
</dbReference>
<evidence type="ECO:0000313" key="4">
    <source>
        <dbReference type="EMBL" id="CAG9333860.1"/>
    </source>
</evidence>
<dbReference type="InterPro" id="IPR003293">
    <property type="entry name" value="Nudix_hydrolase6-like"/>
</dbReference>
<dbReference type="PANTHER" id="PTHR13994:SF13">
    <property type="entry name" value="FI03680P"/>
    <property type="match status" value="1"/>
</dbReference>
<dbReference type="InterPro" id="IPR015797">
    <property type="entry name" value="NUDIX_hydrolase-like_dom_sf"/>
</dbReference>
<dbReference type="Pfam" id="PF00293">
    <property type="entry name" value="NUDIX"/>
    <property type="match status" value="1"/>
</dbReference>
<name>A0AAU9K216_9CILI</name>
<keyword evidence="2" id="KW-0378">Hydrolase</keyword>
<dbReference type="Gene3D" id="3.40.630.30">
    <property type="match status" value="1"/>
</dbReference>